<accession>X0UG45</accession>
<dbReference type="InterPro" id="IPR055348">
    <property type="entry name" value="DctQ"/>
</dbReference>
<evidence type="ECO:0000256" key="2">
    <source>
        <dbReference type="ARBA" id="ARBA00022448"/>
    </source>
</evidence>
<evidence type="ECO:0000259" key="9">
    <source>
        <dbReference type="Pfam" id="PF04290"/>
    </source>
</evidence>
<comment type="caution">
    <text evidence="10">The sequence shown here is derived from an EMBL/GenBank/DDBJ whole genome shotgun (WGS) entry which is preliminary data.</text>
</comment>
<dbReference type="AlphaFoldDB" id="X0UG45"/>
<proteinExistence type="predicted"/>
<sequence>IISLGLLSIIISLEVFSRYFFNLPLPWSMDVNRMLFVYLIFLGAVAGVREKAHLNIDIVTQKFSAKFKAYWDIFINLIILIFLATLFIAGINFSWVNIVQLTPYLRISISYYYMVIPFSAILMIYYFIFRIKNQIINILKKKQNCEEE</sequence>
<reference evidence="10" key="1">
    <citation type="journal article" date="2014" name="Front. Microbiol.">
        <title>High frequency of phylogenetically diverse reductive dehalogenase-homologous genes in deep subseafloor sedimentary metagenomes.</title>
        <authorList>
            <person name="Kawai M."/>
            <person name="Futagami T."/>
            <person name="Toyoda A."/>
            <person name="Takaki Y."/>
            <person name="Nishi S."/>
            <person name="Hori S."/>
            <person name="Arai W."/>
            <person name="Tsubouchi T."/>
            <person name="Morono Y."/>
            <person name="Uchiyama I."/>
            <person name="Ito T."/>
            <person name="Fujiyama A."/>
            <person name="Inagaki F."/>
            <person name="Takami H."/>
        </authorList>
    </citation>
    <scope>NUCLEOTIDE SEQUENCE</scope>
    <source>
        <strain evidence="10">Expedition CK06-06</strain>
    </source>
</reference>
<dbReference type="GO" id="GO:0015740">
    <property type="term" value="P:C4-dicarboxylate transport"/>
    <property type="evidence" value="ECO:0007669"/>
    <property type="project" value="TreeGrafter"/>
</dbReference>
<evidence type="ECO:0000256" key="4">
    <source>
        <dbReference type="ARBA" id="ARBA00022519"/>
    </source>
</evidence>
<keyword evidence="3" id="KW-1003">Cell membrane</keyword>
<keyword evidence="7 8" id="KW-0472">Membrane</keyword>
<keyword evidence="6 8" id="KW-1133">Transmembrane helix</keyword>
<evidence type="ECO:0000256" key="8">
    <source>
        <dbReference type="SAM" id="Phobius"/>
    </source>
</evidence>
<name>X0UG45_9ZZZZ</name>
<feature type="transmembrane region" description="Helical" evidence="8">
    <location>
        <begin position="69"/>
        <end position="91"/>
    </location>
</feature>
<gene>
    <name evidence="10" type="ORF">S01H1_44076</name>
</gene>
<feature type="transmembrane region" description="Helical" evidence="8">
    <location>
        <begin position="33"/>
        <end position="48"/>
    </location>
</feature>
<keyword evidence="4" id="KW-0997">Cell inner membrane</keyword>
<keyword evidence="5 8" id="KW-0812">Transmembrane</keyword>
<feature type="transmembrane region" description="Helical" evidence="8">
    <location>
        <begin position="111"/>
        <end position="129"/>
    </location>
</feature>
<dbReference type="PANTHER" id="PTHR35011">
    <property type="entry name" value="2,3-DIKETO-L-GULONATE TRAP TRANSPORTER SMALL PERMEASE PROTEIN YIAM"/>
    <property type="match status" value="1"/>
</dbReference>
<evidence type="ECO:0000256" key="7">
    <source>
        <dbReference type="ARBA" id="ARBA00023136"/>
    </source>
</evidence>
<dbReference type="Pfam" id="PF04290">
    <property type="entry name" value="DctQ"/>
    <property type="match status" value="1"/>
</dbReference>
<comment type="subcellular location">
    <subcellularLocation>
        <location evidence="1">Cell inner membrane</location>
        <topology evidence="1">Multi-pass membrane protein</topology>
    </subcellularLocation>
</comment>
<dbReference type="GO" id="GO:0022857">
    <property type="term" value="F:transmembrane transporter activity"/>
    <property type="evidence" value="ECO:0007669"/>
    <property type="project" value="TreeGrafter"/>
</dbReference>
<evidence type="ECO:0000256" key="3">
    <source>
        <dbReference type="ARBA" id="ARBA00022475"/>
    </source>
</evidence>
<evidence type="ECO:0000313" key="10">
    <source>
        <dbReference type="EMBL" id="GAG04535.1"/>
    </source>
</evidence>
<dbReference type="GO" id="GO:0005886">
    <property type="term" value="C:plasma membrane"/>
    <property type="evidence" value="ECO:0007669"/>
    <property type="project" value="UniProtKB-SubCell"/>
</dbReference>
<protein>
    <recommendedName>
        <fullName evidence="9">Tripartite ATP-independent periplasmic transporters DctQ component domain-containing protein</fullName>
    </recommendedName>
</protein>
<evidence type="ECO:0000256" key="1">
    <source>
        <dbReference type="ARBA" id="ARBA00004429"/>
    </source>
</evidence>
<dbReference type="EMBL" id="BARS01028102">
    <property type="protein sequence ID" value="GAG04535.1"/>
    <property type="molecule type" value="Genomic_DNA"/>
</dbReference>
<feature type="non-terminal residue" evidence="10">
    <location>
        <position position="1"/>
    </location>
</feature>
<dbReference type="PANTHER" id="PTHR35011:SF2">
    <property type="entry name" value="2,3-DIKETO-L-GULONATE TRAP TRANSPORTER SMALL PERMEASE PROTEIN YIAM"/>
    <property type="match status" value="1"/>
</dbReference>
<feature type="domain" description="Tripartite ATP-independent periplasmic transporters DctQ component" evidence="9">
    <location>
        <begin position="8"/>
        <end position="133"/>
    </location>
</feature>
<dbReference type="InterPro" id="IPR007387">
    <property type="entry name" value="TRAP_DctQ"/>
</dbReference>
<evidence type="ECO:0000256" key="5">
    <source>
        <dbReference type="ARBA" id="ARBA00022692"/>
    </source>
</evidence>
<organism evidence="10">
    <name type="scientific">marine sediment metagenome</name>
    <dbReference type="NCBI Taxonomy" id="412755"/>
    <lineage>
        <taxon>unclassified sequences</taxon>
        <taxon>metagenomes</taxon>
        <taxon>ecological metagenomes</taxon>
    </lineage>
</organism>
<evidence type="ECO:0000256" key="6">
    <source>
        <dbReference type="ARBA" id="ARBA00022989"/>
    </source>
</evidence>
<keyword evidence="2" id="KW-0813">Transport</keyword>